<dbReference type="Gene3D" id="1.10.3210.10">
    <property type="entry name" value="Hypothetical protein af1432"/>
    <property type="match status" value="1"/>
</dbReference>
<reference evidence="2" key="1">
    <citation type="submission" date="2010-07" db="EMBL/GenBank/DDBJ databases">
        <authorList>
            <person name="Muzny D."/>
            <person name="Qin X."/>
            <person name="Deng J."/>
            <person name="Jiang H."/>
            <person name="Liu Y."/>
            <person name="Qu J."/>
            <person name="Song X.-Z."/>
            <person name="Zhang L."/>
            <person name="Thornton R."/>
            <person name="Coyle M."/>
            <person name="Francisco L."/>
            <person name="Jackson L."/>
            <person name="Javaid M."/>
            <person name="Korchina V."/>
            <person name="Kovar C."/>
            <person name="Mata R."/>
            <person name="Mathew T."/>
            <person name="Ngo R."/>
            <person name="Nguyen L."/>
            <person name="Nguyen N."/>
            <person name="Okwuonu G."/>
            <person name="Ongeri F."/>
            <person name="Pham C."/>
            <person name="Simmons D."/>
            <person name="Wilczek-Boney K."/>
            <person name="Hale W."/>
            <person name="Jakkamsetti A."/>
            <person name="Pham P."/>
            <person name="Ruth R."/>
            <person name="San Lucas F."/>
            <person name="Warren J."/>
            <person name="Zhang J."/>
            <person name="Zhao Z."/>
            <person name="Zhou C."/>
            <person name="Zhu D."/>
            <person name="Lee S."/>
            <person name="Bess C."/>
            <person name="Blankenburg K."/>
            <person name="Forbes L."/>
            <person name="Fu Q."/>
            <person name="Gubbala S."/>
            <person name="Hirani K."/>
            <person name="Jayaseelan J.C."/>
            <person name="Lara F."/>
            <person name="Munidasa M."/>
            <person name="Palculict T."/>
            <person name="Patil S."/>
            <person name="Pu L.-L."/>
            <person name="Saada N."/>
            <person name="Tang L."/>
            <person name="Weissenberger G."/>
            <person name="Zhu Y."/>
            <person name="Hemphill L."/>
            <person name="Shang Y."/>
            <person name="Youmans B."/>
            <person name="Ayvaz T."/>
            <person name="Ross M."/>
            <person name="Santibanez J."/>
            <person name="Aqrawi P."/>
            <person name="Gross S."/>
            <person name="Joshi V."/>
            <person name="Fowler G."/>
            <person name="Nazareth L."/>
            <person name="Reid J."/>
            <person name="Worley K."/>
            <person name="Petrosino J."/>
            <person name="Highlander S."/>
            <person name="Gibbs R."/>
        </authorList>
    </citation>
    <scope>NUCLEOTIDE SEQUENCE [LARGE SCALE GENOMIC DNA]</scope>
    <source>
        <strain evidence="2">DSM 16973</strain>
    </source>
</reference>
<organism evidence="2 3">
    <name type="scientific">Hoylesella marshii DSM 16973 = JCM 13450</name>
    <dbReference type="NCBI Taxonomy" id="862515"/>
    <lineage>
        <taxon>Bacteria</taxon>
        <taxon>Pseudomonadati</taxon>
        <taxon>Bacteroidota</taxon>
        <taxon>Bacteroidia</taxon>
        <taxon>Bacteroidales</taxon>
        <taxon>Prevotellaceae</taxon>
        <taxon>Hoylesella</taxon>
    </lineage>
</organism>
<dbReference type="EMBL" id="AEEI01000027">
    <property type="protein sequence ID" value="EFM02211.1"/>
    <property type="molecule type" value="Genomic_DNA"/>
</dbReference>
<keyword evidence="3" id="KW-1185">Reference proteome</keyword>
<accession>E0NRS3</accession>
<evidence type="ECO:0000259" key="1">
    <source>
        <dbReference type="Pfam" id="PF01966"/>
    </source>
</evidence>
<dbReference type="PANTHER" id="PTHR35795:SF1">
    <property type="entry name" value="BIS(5'-NUCLEOSYL)-TETRAPHOSPHATASE, SYMMETRICAL"/>
    <property type="match status" value="1"/>
</dbReference>
<dbReference type="PANTHER" id="PTHR35795">
    <property type="entry name" value="SLR1885 PROTEIN"/>
    <property type="match status" value="1"/>
</dbReference>
<dbReference type="Pfam" id="PF01966">
    <property type="entry name" value="HD"/>
    <property type="match status" value="1"/>
</dbReference>
<dbReference type="SUPFAM" id="SSF109604">
    <property type="entry name" value="HD-domain/PDEase-like"/>
    <property type="match status" value="1"/>
</dbReference>
<sequence>MLPQEEKGKTMVDYQAIINRYYTENTELKHILLVHSRSVADWALCIAAAHPELSVDTTFVEEAAMLHDIGIIRCYAPSIQCFGTQPYICHGREGAEMLRAEGLPRHARVCERHTGAGLSLHDIRSQNLPLPQQDFLPETIEEQLICYADKFFSKTRLDEKKTVEQAERSLAKFGEEGVARFKEWERLFVKIEK</sequence>
<dbReference type="AlphaFoldDB" id="E0NRS3"/>
<dbReference type="InterPro" id="IPR003607">
    <property type="entry name" value="HD/PDEase_dom"/>
</dbReference>
<dbReference type="InterPro" id="IPR051094">
    <property type="entry name" value="Diverse_Catalytic_Enzymes"/>
</dbReference>
<proteinExistence type="predicted"/>
<dbReference type="NCBIfam" id="TIGR00277">
    <property type="entry name" value="HDIG"/>
    <property type="match status" value="1"/>
</dbReference>
<gene>
    <name evidence="2" type="ORF">HMPREF0658_0874</name>
</gene>
<name>E0NRS3_9BACT</name>
<comment type="caution">
    <text evidence="2">The sequence shown here is derived from an EMBL/GenBank/DDBJ whole genome shotgun (WGS) entry which is preliminary data.</text>
</comment>
<dbReference type="InterPro" id="IPR006674">
    <property type="entry name" value="HD_domain"/>
</dbReference>
<dbReference type="STRING" id="862515.HMPREF0658_0874"/>
<dbReference type="CDD" id="cd00077">
    <property type="entry name" value="HDc"/>
    <property type="match status" value="1"/>
</dbReference>
<dbReference type="BioCyc" id="PMAR862515-HMP:GMOO-889-MONOMER"/>
<evidence type="ECO:0000313" key="2">
    <source>
        <dbReference type="EMBL" id="EFM02211.1"/>
    </source>
</evidence>
<dbReference type="Proteomes" id="UP000004394">
    <property type="component" value="Unassembled WGS sequence"/>
</dbReference>
<feature type="domain" description="HD" evidence="1">
    <location>
        <begin position="34"/>
        <end position="151"/>
    </location>
</feature>
<dbReference type="HOGENOM" id="CLU_073842_0_1_10"/>
<dbReference type="InterPro" id="IPR006675">
    <property type="entry name" value="HDIG_dom"/>
</dbReference>
<evidence type="ECO:0000313" key="3">
    <source>
        <dbReference type="Proteomes" id="UP000004394"/>
    </source>
</evidence>
<protein>
    <submittedName>
        <fullName evidence="2">HDIG domain protein</fullName>
    </submittedName>
</protein>
<dbReference type="eggNOG" id="COG1713">
    <property type="taxonomic scope" value="Bacteria"/>
</dbReference>